<gene>
    <name evidence="1" type="ORF">SLEP1_g3125</name>
</gene>
<evidence type="ECO:0000313" key="2">
    <source>
        <dbReference type="Proteomes" id="UP001054252"/>
    </source>
</evidence>
<reference evidence="1 2" key="1">
    <citation type="journal article" date="2021" name="Commun. Biol.">
        <title>The genome of Shorea leprosula (Dipterocarpaceae) highlights the ecological relevance of drought in aseasonal tropical rainforests.</title>
        <authorList>
            <person name="Ng K.K.S."/>
            <person name="Kobayashi M.J."/>
            <person name="Fawcett J.A."/>
            <person name="Hatakeyama M."/>
            <person name="Paape T."/>
            <person name="Ng C.H."/>
            <person name="Ang C.C."/>
            <person name="Tnah L.H."/>
            <person name="Lee C.T."/>
            <person name="Nishiyama T."/>
            <person name="Sese J."/>
            <person name="O'Brien M.J."/>
            <person name="Copetti D."/>
            <person name="Mohd Noor M.I."/>
            <person name="Ong R.C."/>
            <person name="Putra M."/>
            <person name="Sireger I.Z."/>
            <person name="Indrioko S."/>
            <person name="Kosugi Y."/>
            <person name="Izuno A."/>
            <person name="Isagi Y."/>
            <person name="Lee S.L."/>
            <person name="Shimizu K.K."/>
        </authorList>
    </citation>
    <scope>NUCLEOTIDE SEQUENCE [LARGE SCALE GENOMIC DNA]</scope>
    <source>
        <strain evidence="1">214</strain>
    </source>
</reference>
<sequence>MDKLEESCLLKLIHPPVILVSVFTETGIYPPLSPILSLASIPPETQSVLIYYLNWEFELFATCPRS</sequence>
<dbReference type="Proteomes" id="UP001054252">
    <property type="component" value="Unassembled WGS sequence"/>
</dbReference>
<name>A0AAV5HNP9_9ROSI</name>
<evidence type="ECO:0000313" key="1">
    <source>
        <dbReference type="EMBL" id="GKU88916.1"/>
    </source>
</evidence>
<dbReference type="AlphaFoldDB" id="A0AAV5HNP9"/>
<accession>A0AAV5HNP9</accession>
<proteinExistence type="predicted"/>
<keyword evidence="2" id="KW-1185">Reference proteome</keyword>
<comment type="caution">
    <text evidence="1">The sequence shown here is derived from an EMBL/GenBank/DDBJ whole genome shotgun (WGS) entry which is preliminary data.</text>
</comment>
<organism evidence="1 2">
    <name type="scientific">Rubroshorea leprosula</name>
    <dbReference type="NCBI Taxonomy" id="152421"/>
    <lineage>
        <taxon>Eukaryota</taxon>
        <taxon>Viridiplantae</taxon>
        <taxon>Streptophyta</taxon>
        <taxon>Embryophyta</taxon>
        <taxon>Tracheophyta</taxon>
        <taxon>Spermatophyta</taxon>
        <taxon>Magnoliopsida</taxon>
        <taxon>eudicotyledons</taxon>
        <taxon>Gunneridae</taxon>
        <taxon>Pentapetalae</taxon>
        <taxon>rosids</taxon>
        <taxon>malvids</taxon>
        <taxon>Malvales</taxon>
        <taxon>Dipterocarpaceae</taxon>
        <taxon>Rubroshorea</taxon>
    </lineage>
</organism>
<protein>
    <submittedName>
        <fullName evidence="1">Uncharacterized protein</fullName>
    </submittedName>
</protein>
<dbReference type="EMBL" id="BPVZ01000003">
    <property type="protein sequence ID" value="GKU88916.1"/>
    <property type="molecule type" value="Genomic_DNA"/>
</dbReference>